<dbReference type="OrthoDB" id="646178at2759"/>
<evidence type="ECO:0000256" key="2">
    <source>
        <dbReference type="ARBA" id="ARBA00022614"/>
    </source>
</evidence>
<proteinExistence type="inferred from homology"/>
<keyword evidence="4" id="KW-0547">Nucleotide-binding</keyword>
<feature type="domain" description="Disease resistance protein winged helix" evidence="8">
    <location>
        <begin position="302"/>
        <end position="371"/>
    </location>
</feature>
<dbReference type="InterPro" id="IPR038005">
    <property type="entry name" value="RX-like_CC"/>
</dbReference>
<dbReference type="GO" id="GO:0002758">
    <property type="term" value="P:innate immune response-activating signaling pathway"/>
    <property type="evidence" value="ECO:0007669"/>
    <property type="project" value="UniProtKB-ARBA"/>
</dbReference>
<dbReference type="InterPro" id="IPR041118">
    <property type="entry name" value="Rx_N"/>
</dbReference>
<name>A0A0Q3RUB9_BRADI</name>
<dbReference type="PANTHER" id="PTHR23155:SF968">
    <property type="entry name" value="NB-ARC DOMAIN CONTAINING PROTEIN, EXPRESSED"/>
    <property type="match status" value="1"/>
</dbReference>
<dbReference type="Gene3D" id="1.10.10.10">
    <property type="entry name" value="Winged helix-like DNA-binding domain superfamily/Winged helix DNA-binding domain"/>
    <property type="match status" value="1"/>
</dbReference>
<dbReference type="Proteomes" id="UP000008810">
    <property type="component" value="Chromosome 1"/>
</dbReference>
<keyword evidence="3" id="KW-0677">Repeat</keyword>
<dbReference type="Gene3D" id="1.20.5.4130">
    <property type="match status" value="1"/>
</dbReference>
<keyword evidence="11" id="KW-1185">Reference proteome</keyword>
<reference evidence="9 10" key="1">
    <citation type="journal article" date="2010" name="Nature">
        <title>Genome sequencing and analysis of the model grass Brachypodium distachyon.</title>
        <authorList>
            <consortium name="International Brachypodium Initiative"/>
        </authorList>
    </citation>
    <scope>NUCLEOTIDE SEQUENCE [LARGE SCALE GENOMIC DNA]</scope>
    <source>
        <strain evidence="9 10">Bd21</strain>
    </source>
</reference>
<dbReference type="CDD" id="cd14798">
    <property type="entry name" value="RX-CC_like"/>
    <property type="match status" value="1"/>
</dbReference>
<dbReference type="InterPro" id="IPR002182">
    <property type="entry name" value="NB-ARC"/>
</dbReference>
<keyword evidence="5" id="KW-0611">Plant defense</keyword>
<dbReference type="Gene3D" id="1.10.8.430">
    <property type="entry name" value="Helical domain of apoptotic protease-activating factors"/>
    <property type="match status" value="1"/>
</dbReference>
<dbReference type="InterPro" id="IPR027417">
    <property type="entry name" value="P-loop_NTPase"/>
</dbReference>
<dbReference type="SUPFAM" id="SSF52540">
    <property type="entry name" value="P-loop containing nucleoside triphosphate hydrolases"/>
    <property type="match status" value="1"/>
</dbReference>
<gene>
    <name evidence="9" type="ORF">BRADI_1g29435v3</name>
</gene>
<dbReference type="EnsemblPlants" id="KQK16594">
    <property type="protein sequence ID" value="KQK16594"/>
    <property type="gene ID" value="BRADI_1g29435v3"/>
</dbReference>
<evidence type="ECO:0000256" key="4">
    <source>
        <dbReference type="ARBA" id="ARBA00022741"/>
    </source>
</evidence>
<dbReference type="Pfam" id="PF00931">
    <property type="entry name" value="NB-ARC"/>
    <property type="match status" value="1"/>
</dbReference>
<comment type="similarity">
    <text evidence="1">Belongs to the disease resistance NB-LRR family.</text>
</comment>
<dbReference type="STRING" id="15368.A0A0Q3RUB9"/>
<dbReference type="Pfam" id="PF18052">
    <property type="entry name" value="Rx_N"/>
    <property type="match status" value="1"/>
</dbReference>
<dbReference type="PANTHER" id="PTHR23155">
    <property type="entry name" value="DISEASE RESISTANCE PROTEIN RP"/>
    <property type="match status" value="1"/>
</dbReference>
<dbReference type="InParanoid" id="A0A0Q3RUB9"/>
<evidence type="ECO:0000259" key="6">
    <source>
        <dbReference type="Pfam" id="PF00931"/>
    </source>
</evidence>
<organism evidence="9">
    <name type="scientific">Brachypodium distachyon</name>
    <name type="common">Purple false brome</name>
    <name type="synonym">Trachynia distachya</name>
    <dbReference type="NCBI Taxonomy" id="15368"/>
    <lineage>
        <taxon>Eukaryota</taxon>
        <taxon>Viridiplantae</taxon>
        <taxon>Streptophyta</taxon>
        <taxon>Embryophyta</taxon>
        <taxon>Tracheophyta</taxon>
        <taxon>Spermatophyta</taxon>
        <taxon>Magnoliopsida</taxon>
        <taxon>Liliopsida</taxon>
        <taxon>Poales</taxon>
        <taxon>Poaceae</taxon>
        <taxon>BOP clade</taxon>
        <taxon>Pooideae</taxon>
        <taxon>Stipodae</taxon>
        <taxon>Brachypodieae</taxon>
        <taxon>Brachypodium</taxon>
    </lineage>
</organism>
<evidence type="ECO:0000256" key="3">
    <source>
        <dbReference type="ARBA" id="ARBA00022737"/>
    </source>
</evidence>
<dbReference type="InterPro" id="IPR042197">
    <property type="entry name" value="Apaf_helical"/>
</dbReference>
<dbReference type="InterPro" id="IPR036388">
    <property type="entry name" value="WH-like_DNA-bd_sf"/>
</dbReference>
<dbReference type="Pfam" id="PF23559">
    <property type="entry name" value="WHD_DRP"/>
    <property type="match status" value="1"/>
</dbReference>
<dbReference type="GO" id="GO:0009626">
    <property type="term" value="P:plant-type hypersensitive response"/>
    <property type="evidence" value="ECO:0007669"/>
    <property type="project" value="UniProtKB-ARBA"/>
</dbReference>
<evidence type="ECO:0000313" key="9">
    <source>
        <dbReference type="EMBL" id="KQK16594.1"/>
    </source>
</evidence>
<dbReference type="FunFam" id="1.10.10.10:FF:000322">
    <property type="entry name" value="Probable disease resistance protein At1g63360"/>
    <property type="match status" value="1"/>
</dbReference>
<evidence type="ECO:0008006" key="12">
    <source>
        <dbReference type="Google" id="ProtNLM"/>
    </source>
</evidence>
<evidence type="ECO:0000313" key="11">
    <source>
        <dbReference type="Proteomes" id="UP000008810"/>
    </source>
</evidence>
<dbReference type="GO" id="GO:0043531">
    <property type="term" value="F:ADP binding"/>
    <property type="evidence" value="ECO:0007669"/>
    <property type="project" value="InterPro"/>
</dbReference>
<dbReference type="AlphaFoldDB" id="A0A0Q3RUB9"/>
<dbReference type="Gramene" id="KQK16594">
    <property type="protein sequence ID" value="KQK16594"/>
    <property type="gene ID" value="BRADI_1g29435v3"/>
</dbReference>
<sequence>MAQSVVSTMLGGIGNLTVQETKFLCGVTLEVSFLKDELVRLKAYLKDVDGKWRSGNARVAALVGQIRGAAYEAQNVIEAADYIEKRNRVKKGFLGAISRYARLPSDLVTLHKVGVEIQRVKRKLNEIFSSAEKLKIDLDNTGVAEDEGGAGKTTLARKLNRTVKAFPDATNGSRVLLTTRKENVANHVEMPTYVHPLKKLDEEKSWELFSSKALPPYRRSVIRDVDEFEELGRILAKKCDGLPLAVLGGYLSKNLSRQAWSSILLDWPSTKDGRMIRNILARSSKDLPNHYLRSCFLYLASFPEDYEISVLDLINLWIAESFIPYTPNHKLEETAHKYVTELVQRSLVQIVDETWELGRIERIRIHDILRDWCIEEARKDGFLDVIDQTKGGAGASSLDKLISYRS</sequence>
<feature type="domain" description="NB-ARC" evidence="6">
    <location>
        <begin position="159"/>
        <end position="214"/>
    </location>
</feature>
<dbReference type="InterPro" id="IPR044974">
    <property type="entry name" value="Disease_R_plants"/>
</dbReference>
<evidence type="ECO:0000259" key="7">
    <source>
        <dbReference type="Pfam" id="PF18052"/>
    </source>
</evidence>
<evidence type="ECO:0000313" key="10">
    <source>
        <dbReference type="EnsemblPlants" id="KQK16594"/>
    </source>
</evidence>
<keyword evidence="2" id="KW-0433">Leucine-rich repeat</keyword>
<dbReference type="GO" id="GO:0098542">
    <property type="term" value="P:defense response to other organism"/>
    <property type="evidence" value="ECO:0000318"/>
    <property type="project" value="GO_Central"/>
</dbReference>
<reference evidence="9" key="2">
    <citation type="submission" date="2017-06" db="EMBL/GenBank/DDBJ databases">
        <title>WGS assembly of Brachypodium distachyon.</title>
        <authorList>
            <consortium name="The International Brachypodium Initiative"/>
            <person name="Lucas S."/>
            <person name="Harmon-Smith M."/>
            <person name="Lail K."/>
            <person name="Tice H."/>
            <person name="Grimwood J."/>
            <person name="Bruce D."/>
            <person name="Barry K."/>
            <person name="Shu S."/>
            <person name="Lindquist E."/>
            <person name="Wang M."/>
            <person name="Pitluck S."/>
            <person name="Vogel J.P."/>
            <person name="Garvin D.F."/>
            <person name="Mockler T.C."/>
            <person name="Schmutz J."/>
            <person name="Rokhsar D."/>
            <person name="Bevan M.W."/>
        </authorList>
    </citation>
    <scope>NUCLEOTIDE SEQUENCE</scope>
    <source>
        <strain evidence="9">Bd21</strain>
    </source>
</reference>
<reference evidence="10" key="3">
    <citation type="submission" date="2018-08" db="UniProtKB">
        <authorList>
            <consortium name="EnsemblPlants"/>
        </authorList>
    </citation>
    <scope>IDENTIFICATION</scope>
    <source>
        <strain evidence="10">cv. Bd21</strain>
    </source>
</reference>
<evidence type="ECO:0000256" key="5">
    <source>
        <dbReference type="ARBA" id="ARBA00022821"/>
    </source>
</evidence>
<dbReference type="EMBL" id="CM000880">
    <property type="protein sequence ID" value="KQK16594.1"/>
    <property type="molecule type" value="Genomic_DNA"/>
</dbReference>
<protein>
    <recommendedName>
        <fullName evidence="12">NB-ARC domain-containing protein</fullName>
    </recommendedName>
</protein>
<evidence type="ECO:0000259" key="8">
    <source>
        <dbReference type="Pfam" id="PF23559"/>
    </source>
</evidence>
<dbReference type="GO" id="GO:0042742">
    <property type="term" value="P:defense response to bacterium"/>
    <property type="evidence" value="ECO:0007669"/>
    <property type="project" value="UniProtKB-ARBA"/>
</dbReference>
<accession>A0A0Q3RUB9</accession>
<feature type="domain" description="Disease resistance N-terminal" evidence="7">
    <location>
        <begin position="5"/>
        <end position="92"/>
    </location>
</feature>
<evidence type="ECO:0000256" key="1">
    <source>
        <dbReference type="ARBA" id="ARBA00008894"/>
    </source>
</evidence>
<dbReference type="InterPro" id="IPR058922">
    <property type="entry name" value="WHD_DRP"/>
</dbReference>